<dbReference type="RefSeq" id="WP_102993169.1">
    <property type="nucleotide sequence ID" value="NZ_FXTU01000002.1"/>
</dbReference>
<dbReference type="Gene3D" id="1.10.10.60">
    <property type="entry name" value="Homeodomain-like"/>
    <property type="match status" value="1"/>
</dbReference>
<reference evidence="4" key="1">
    <citation type="submission" date="2017-05" db="EMBL/GenBank/DDBJ databases">
        <authorList>
            <person name="Varghese N."/>
            <person name="Submissions S."/>
        </authorList>
    </citation>
    <scope>NUCLEOTIDE SEQUENCE</scope>
    <source>
        <strain evidence="4">DSM 45262</strain>
    </source>
</reference>
<dbReference type="InterPro" id="IPR017930">
    <property type="entry name" value="Myb_dom"/>
</dbReference>
<proteinExistence type="predicted"/>
<evidence type="ECO:0000313" key="4">
    <source>
        <dbReference type="EMBL" id="SMP14821.1"/>
    </source>
</evidence>
<dbReference type="PANTHER" id="PTHR41302:SF2">
    <property type="entry name" value="PRESPORE SPECIFIC TRANSCRIPTIONAL ACTIVATOR RSFA"/>
    <property type="match status" value="1"/>
</dbReference>
<dbReference type="InterPro" id="IPR001005">
    <property type="entry name" value="SANT/Myb"/>
</dbReference>
<organism evidence="4 5">
    <name type="scientific">Laceyella tengchongensis</name>
    <dbReference type="NCBI Taxonomy" id="574699"/>
    <lineage>
        <taxon>Bacteria</taxon>
        <taxon>Bacillati</taxon>
        <taxon>Bacillota</taxon>
        <taxon>Bacilli</taxon>
        <taxon>Bacillales</taxon>
        <taxon>Thermoactinomycetaceae</taxon>
        <taxon>Laceyella</taxon>
    </lineage>
</organism>
<dbReference type="SMART" id="SM00717">
    <property type="entry name" value="SANT"/>
    <property type="match status" value="1"/>
</dbReference>
<dbReference type="PROSITE" id="PS51294">
    <property type="entry name" value="HTH_MYB"/>
    <property type="match status" value="1"/>
</dbReference>
<dbReference type="PANTHER" id="PTHR41302">
    <property type="entry name" value="PRESPORE-SPECIFIC TRANSCRIPTIONAL REGULATOR RSFA-RELATED"/>
    <property type="match status" value="1"/>
</dbReference>
<dbReference type="InterPro" id="IPR014243">
    <property type="entry name" value="RsfA-like"/>
</dbReference>
<keyword evidence="1" id="KW-0175">Coiled coil</keyword>
<feature type="domain" description="Myb-like" evidence="2">
    <location>
        <begin position="1"/>
        <end position="54"/>
    </location>
</feature>
<feature type="domain" description="HTH myb-type" evidence="3">
    <location>
        <begin position="1"/>
        <end position="58"/>
    </location>
</feature>
<dbReference type="AlphaFoldDB" id="A0AA45WMR7"/>
<evidence type="ECO:0000259" key="2">
    <source>
        <dbReference type="PROSITE" id="PS50090"/>
    </source>
</evidence>
<dbReference type="PROSITE" id="PS50090">
    <property type="entry name" value="MYB_LIKE"/>
    <property type="match status" value="1"/>
</dbReference>
<dbReference type="Pfam" id="PF13921">
    <property type="entry name" value="Myb_DNA-bind_6"/>
    <property type="match status" value="1"/>
</dbReference>
<dbReference type="EMBL" id="FXTU01000002">
    <property type="protein sequence ID" value="SMP14821.1"/>
    <property type="molecule type" value="Genomic_DNA"/>
</dbReference>
<gene>
    <name evidence="4" type="ORF">SAMN06265361_102624</name>
</gene>
<accession>A0AA45WMR7</accession>
<sequence length="187" mass="21887">MKGRRWTEEEDQLLREFALTAIESGKTQIEAFEEVGRKLNRTPGACGFRWNAVLRQQDLKAYADAKKKRVYRQLKKKKGDQLESLTQVIPLIKELDREGRRAKDEVKRLTKRLADAEKALRELESENSKLKEERQSYDWYENEVKDKYQDLLRMLQSVRKQAEMPELVIKNEKGQQVNADSGIGESS</sequence>
<keyword evidence="5" id="KW-1185">Reference proteome</keyword>
<evidence type="ECO:0000259" key="3">
    <source>
        <dbReference type="PROSITE" id="PS51294"/>
    </source>
</evidence>
<evidence type="ECO:0000256" key="1">
    <source>
        <dbReference type="SAM" id="Coils"/>
    </source>
</evidence>
<comment type="caution">
    <text evidence="4">The sequence shown here is derived from an EMBL/GenBank/DDBJ whole genome shotgun (WGS) entry which is preliminary data.</text>
</comment>
<name>A0AA45WMR7_9BACL</name>
<protein>
    <submittedName>
        <fullName evidence="4">Prespore-specific regulator</fullName>
    </submittedName>
</protein>
<feature type="coiled-coil region" evidence="1">
    <location>
        <begin position="92"/>
        <end position="161"/>
    </location>
</feature>
<dbReference type="Proteomes" id="UP001157946">
    <property type="component" value="Unassembled WGS sequence"/>
</dbReference>
<evidence type="ECO:0000313" key="5">
    <source>
        <dbReference type="Proteomes" id="UP001157946"/>
    </source>
</evidence>